<gene>
    <name evidence="1" type="ORF">RKA07_02095</name>
</gene>
<protein>
    <submittedName>
        <fullName evidence="1">DUF6339 family protein</fullName>
    </submittedName>
</protein>
<organism evidence="1 2">
    <name type="scientific">Marinobacter xiaoshiensis</name>
    <dbReference type="NCBI Taxonomy" id="3073652"/>
    <lineage>
        <taxon>Bacteria</taxon>
        <taxon>Pseudomonadati</taxon>
        <taxon>Pseudomonadota</taxon>
        <taxon>Gammaproteobacteria</taxon>
        <taxon>Pseudomonadales</taxon>
        <taxon>Marinobacteraceae</taxon>
        <taxon>Marinobacter</taxon>
    </lineage>
</organism>
<proteinExistence type="predicted"/>
<accession>A0ABU2HCT1</accession>
<comment type="caution">
    <text evidence="1">The sequence shown here is derived from an EMBL/GenBank/DDBJ whole genome shotgun (WGS) entry which is preliminary data.</text>
</comment>
<reference evidence="1" key="1">
    <citation type="submission" date="2023-09" db="EMBL/GenBank/DDBJ databases">
        <title>Marinobacter sediminicola sp. nov. and Marinobacter maritimum sp. nov., isolated from marine sediment.</title>
        <authorList>
            <person name="An J."/>
        </authorList>
    </citation>
    <scope>NUCLEOTIDE SEQUENCE</scope>
    <source>
        <strain evidence="1">F60267</strain>
    </source>
</reference>
<sequence>MNVRLFPRLKRIAVDQVLEKLDSNSRGSAFTIASSLPDAVSYAPTGGSKATHSTLVDMRGAILDIARNVGYPNQPDRSGAAIFDVKTSVWLAESEYTNTGEFLRDDVWACIAAVLLPDIVIWRFSLSARERFHGGVRNAFQRLWLRGQILDRGEDHPHRWELLEQLTEDALVQITERPSIASSRPLSIALAEGWLRASKAYGSSKMEELMRKVTLQVRLQNETRHLATLSNDALEGFVDNLFNSAAEALGIKISTN</sequence>
<dbReference type="EMBL" id="JAVMBO010000003">
    <property type="protein sequence ID" value="MDS1308890.1"/>
    <property type="molecule type" value="Genomic_DNA"/>
</dbReference>
<evidence type="ECO:0000313" key="1">
    <source>
        <dbReference type="EMBL" id="MDS1308890.1"/>
    </source>
</evidence>
<dbReference type="InterPro" id="IPR045920">
    <property type="entry name" value="DUF6339"/>
</dbReference>
<dbReference type="Pfam" id="PF19866">
    <property type="entry name" value="DUF6339"/>
    <property type="match status" value="1"/>
</dbReference>
<name>A0ABU2HCT1_9GAMM</name>
<evidence type="ECO:0000313" key="2">
    <source>
        <dbReference type="Proteomes" id="UP001267407"/>
    </source>
</evidence>
<dbReference type="RefSeq" id="WP_310965424.1">
    <property type="nucleotide sequence ID" value="NZ_JAVMBO010000003.1"/>
</dbReference>
<dbReference type="Proteomes" id="UP001267407">
    <property type="component" value="Unassembled WGS sequence"/>
</dbReference>
<keyword evidence="2" id="KW-1185">Reference proteome</keyword>